<feature type="region of interest" description="Disordered" evidence="1">
    <location>
        <begin position="34"/>
        <end position="53"/>
    </location>
</feature>
<sequence>MRTLRCLLSLHDWEKVSSEDGTGRFRRCRRCQKHDYPPTGSAGNYGAGTFGGS</sequence>
<evidence type="ECO:0000313" key="2">
    <source>
        <dbReference type="EMBL" id="NYD56058.1"/>
    </source>
</evidence>
<dbReference type="Proteomes" id="UP000516957">
    <property type="component" value="Unassembled WGS sequence"/>
</dbReference>
<dbReference type="AlphaFoldDB" id="A0A7Y9EY38"/>
<gene>
    <name evidence="2" type="ORF">BKA08_000296</name>
</gene>
<organism evidence="2 3">
    <name type="scientific">Nocardioides marinisabuli</name>
    <dbReference type="NCBI Taxonomy" id="419476"/>
    <lineage>
        <taxon>Bacteria</taxon>
        <taxon>Bacillati</taxon>
        <taxon>Actinomycetota</taxon>
        <taxon>Actinomycetes</taxon>
        <taxon>Propionibacteriales</taxon>
        <taxon>Nocardioidaceae</taxon>
        <taxon>Nocardioides</taxon>
    </lineage>
</organism>
<keyword evidence="3" id="KW-1185">Reference proteome</keyword>
<accession>A0A7Y9EY38</accession>
<evidence type="ECO:0000313" key="3">
    <source>
        <dbReference type="Proteomes" id="UP000516957"/>
    </source>
</evidence>
<name>A0A7Y9EY38_9ACTN</name>
<proteinExistence type="predicted"/>
<feature type="compositionally biased region" description="Gly residues" evidence="1">
    <location>
        <begin position="43"/>
        <end position="53"/>
    </location>
</feature>
<reference evidence="2 3" key="1">
    <citation type="submission" date="2020-07" db="EMBL/GenBank/DDBJ databases">
        <title>Sequencing the genomes of 1000 actinobacteria strains.</title>
        <authorList>
            <person name="Klenk H.-P."/>
        </authorList>
    </citation>
    <scope>NUCLEOTIDE SEQUENCE [LARGE SCALE GENOMIC DNA]</scope>
    <source>
        <strain evidence="2 3">DSM 18965</strain>
    </source>
</reference>
<dbReference type="EMBL" id="JACCBE010000001">
    <property type="protein sequence ID" value="NYD56058.1"/>
    <property type="molecule type" value="Genomic_DNA"/>
</dbReference>
<dbReference type="RefSeq" id="WP_179614002.1">
    <property type="nucleotide sequence ID" value="NZ_CP059163.1"/>
</dbReference>
<comment type="caution">
    <text evidence="2">The sequence shown here is derived from an EMBL/GenBank/DDBJ whole genome shotgun (WGS) entry which is preliminary data.</text>
</comment>
<protein>
    <submittedName>
        <fullName evidence="2">Uncharacterized protein</fullName>
    </submittedName>
</protein>
<evidence type="ECO:0000256" key="1">
    <source>
        <dbReference type="SAM" id="MobiDB-lite"/>
    </source>
</evidence>